<keyword evidence="1" id="KW-0732">Signal</keyword>
<dbReference type="Proteomes" id="UP000564385">
    <property type="component" value="Unassembled WGS sequence"/>
</dbReference>
<gene>
    <name evidence="2" type="ORF">HDF08_003843</name>
</gene>
<proteinExistence type="predicted"/>
<protein>
    <submittedName>
        <fullName evidence="2">Uncharacterized protein</fullName>
    </submittedName>
</protein>
<name>A0A852VMT6_9BACT</name>
<feature type="chain" id="PRO_5032910954" evidence="1">
    <location>
        <begin position="22"/>
        <end position="269"/>
    </location>
</feature>
<organism evidence="2 3">
    <name type="scientific">Tunturiibacter lichenicola</name>
    <dbReference type="NCBI Taxonomy" id="2051959"/>
    <lineage>
        <taxon>Bacteria</taxon>
        <taxon>Pseudomonadati</taxon>
        <taxon>Acidobacteriota</taxon>
        <taxon>Terriglobia</taxon>
        <taxon>Terriglobales</taxon>
        <taxon>Acidobacteriaceae</taxon>
        <taxon>Tunturiibacter</taxon>
    </lineage>
</organism>
<dbReference type="EMBL" id="JACCCU010000003">
    <property type="protein sequence ID" value="NYF91724.1"/>
    <property type="molecule type" value="Genomic_DNA"/>
</dbReference>
<evidence type="ECO:0000256" key="1">
    <source>
        <dbReference type="SAM" id="SignalP"/>
    </source>
</evidence>
<evidence type="ECO:0000313" key="3">
    <source>
        <dbReference type="Proteomes" id="UP000564385"/>
    </source>
</evidence>
<reference evidence="2 3" key="1">
    <citation type="submission" date="2020-07" db="EMBL/GenBank/DDBJ databases">
        <title>Genomic Encyclopedia of Type Strains, Phase IV (KMG-V): Genome sequencing to study the core and pangenomes of soil and plant-associated prokaryotes.</title>
        <authorList>
            <person name="Whitman W."/>
        </authorList>
    </citation>
    <scope>NUCLEOTIDE SEQUENCE [LARGE SCALE GENOMIC DNA]</scope>
    <source>
        <strain evidence="2 3">M8UP22</strain>
    </source>
</reference>
<accession>A0A852VMT6</accession>
<feature type="signal peptide" evidence="1">
    <location>
        <begin position="1"/>
        <end position="21"/>
    </location>
</feature>
<sequence>MRFVVGATVSICLLAAGSLHAQSSSAAKQIVDTMLHHENDPAEHRNRYIYLCEERSDRTGGHLWRERVIETALGKVRLLLTEDGKPLSADRMAAEKNKLAEIVAHPEVFRRREQAMKSDEEHAEQMLALLRKAFLFEDPHVEGSDLHIAFRPDPAYKTQSLEERVLHAMLGTVLIDRRTMQLHGIDGKMPADVSLGFGLLGTVHAGSSFSTTHEMEPGGDWKDATVNTAIEGKAMLFKEIGRNERVVHSEFRQVPQDITVAQAVEMLER</sequence>
<evidence type="ECO:0000313" key="2">
    <source>
        <dbReference type="EMBL" id="NYF91724.1"/>
    </source>
</evidence>
<comment type="caution">
    <text evidence="2">The sequence shown here is derived from an EMBL/GenBank/DDBJ whole genome shotgun (WGS) entry which is preliminary data.</text>
</comment>
<dbReference type="AlphaFoldDB" id="A0A852VMT6"/>